<organism evidence="1 2">
    <name type="scientific">Ataeniobius toweri</name>
    <dbReference type="NCBI Taxonomy" id="208326"/>
    <lineage>
        <taxon>Eukaryota</taxon>
        <taxon>Metazoa</taxon>
        <taxon>Chordata</taxon>
        <taxon>Craniata</taxon>
        <taxon>Vertebrata</taxon>
        <taxon>Euteleostomi</taxon>
        <taxon>Actinopterygii</taxon>
        <taxon>Neopterygii</taxon>
        <taxon>Teleostei</taxon>
        <taxon>Neoteleostei</taxon>
        <taxon>Acanthomorphata</taxon>
        <taxon>Ovalentaria</taxon>
        <taxon>Atherinomorphae</taxon>
        <taxon>Cyprinodontiformes</taxon>
        <taxon>Goodeidae</taxon>
        <taxon>Ataeniobius</taxon>
    </lineage>
</organism>
<gene>
    <name evidence="1" type="ORF">ATANTOWER_028620</name>
</gene>
<evidence type="ECO:0000313" key="1">
    <source>
        <dbReference type="EMBL" id="MED6250292.1"/>
    </source>
</evidence>
<name>A0ABU7BI26_9TELE</name>
<dbReference type="Proteomes" id="UP001345963">
    <property type="component" value="Unassembled WGS sequence"/>
</dbReference>
<keyword evidence="2" id="KW-1185">Reference proteome</keyword>
<sequence>MDFTVFVTNTIQRNMACICIQSPLIWQEQHDAVGKGKLVKVYNKIDGAKYRPVLDGNMLEAADVLGLEWRFAFCRDNDLKHTARADIKANSFVGLAQSKSRLKSNHEPVANLKKMKCTGALLPV</sequence>
<accession>A0ABU7BI26</accession>
<dbReference type="EMBL" id="JAHUTI010056394">
    <property type="protein sequence ID" value="MED6250292.1"/>
    <property type="molecule type" value="Genomic_DNA"/>
</dbReference>
<proteinExistence type="predicted"/>
<comment type="caution">
    <text evidence="1">The sequence shown here is derived from an EMBL/GenBank/DDBJ whole genome shotgun (WGS) entry which is preliminary data.</text>
</comment>
<evidence type="ECO:0000313" key="2">
    <source>
        <dbReference type="Proteomes" id="UP001345963"/>
    </source>
</evidence>
<reference evidence="1 2" key="1">
    <citation type="submission" date="2021-07" db="EMBL/GenBank/DDBJ databases">
        <authorList>
            <person name="Palmer J.M."/>
        </authorList>
    </citation>
    <scope>NUCLEOTIDE SEQUENCE [LARGE SCALE GENOMIC DNA]</scope>
    <source>
        <strain evidence="1 2">AT_MEX2019</strain>
        <tissue evidence="1">Muscle</tissue>
    </source>
</reference>
<protein>
    <submittedName>
        <fullName evidence="1">Uncharacterized protein</fullName>
    </submittedName>
</protein>